<accession>A0A820A9U9</accession>
<evidence type="ECO:0000313" key="6">
    <source>
        <dbReference type="Proteomes" id="UP000663866"/>
    </source>
</evidence>
<gene>
    <name evidence="3" type="ORF">OVN521_LOCUS18774</name>
    <name evidence="4" type="ORF">UXM345_LOCUS27352</name>
    <name evidence="2" type="ORF">WKI299_LOCUS21842</name>
</gene>
<proteinExistence type="predicted"/>
<organism evidence="4 5">
    <name type="scientific">Rotaria magnacalcarata</name>
    <dbReference type="NCBI Taxonomy" id="392030"/>
    <lineage>
        <taxon>Eukaryota</taxon>
        <taxon>Metazoa</taxon>
        <taxon>Spiralia</taxon>
        <taxon>Gnathifera</taxon>
        <taxon>Rotifera</taxon>
        <taxon>Eurotatoria</taxon>
        <taxon>Bdelloidea</taxon>
        <taxon>Philodinida</taxon>
        <taxon>Philodinidae</taxon>
        <taxon>Rotaria</taxon>
    </lineage>
</organism>
<dbReference type="EMBL" id="CAJOBF010005878">
    <property type="protein sequence ID" value="CAF4189640.1"/>
    <property type="molecule type" value="Genomic_DNA"/>
</dbReference>
<evidence type="ECO:0000313" key="4">
    <source>
        <dbReference type="EMBL" id="CAF4189640.1"/>
    </source>
</evidence>
<evidence type="ECO:0000313" key="5">
    <source>
        <dbReference type="Proteomes" id="UP000663842"/>
    </source>
</evidence>
<dbReference type="Proteomes" id="UP000663856">
    <property type="component" value="Unassembled WGS sequence"/>
</dbReference>
<dbReference type="AlphaFoldDB" id="A0A820A9U9"/>
<comment type="caution">
    <text evidence="4">The sequence shown here is derived from an EMBL/GenBank/DDBJ whole genome shotgun (WGS) entry which is preliminary data.</text>
</comment>
<reference evidence="4" key="1">
    <citation type="submission" date="2021-02" db="EMBL/GenBank/DDBJ databases">
        <authorList>
            <person name="Nowell W R."/>
        </authorList>
    </citation>
    <scope>NUCLEOTIDE SEQUENCE</scope>
</reference>
<keyword evidence="6" id="KW-1185">Reference proteome</keyword>
<evidence type="ECO:0000313" key="3">
    <source>
        <dbReference type="EMBL" id="CAF4063846.1"/>
    </source>
</evidence>
<protein>
    <submittedName>
        <fullName evidence="4">Uncharacterized protein</fullName>
    </submittedName>
</protein>
<evidence type="ECO:0000256" key="1">
    <source>
        <dbReference type="SAM" id="MobiDB-lite"/>
    </source>
</evidence>
<dbReference type="EMBL" id="CAJOBG010003452">
    <property type="protein sequence ID" value="CAF4063846.1"/>
    <property type="molecule type" value="Genomic_DNA"/>
</dbReference>
<dbReference type="EMBL" id="CAJNRF010009302">
    <property type="protein sequence ID" value="CAF2108691.1"/>
    <property type="molecule type" value="Genomic_DNA"/>
</dbReference>
<dbReference type="Proteomes" id="UP000663866">
    <property type="component" value="Unassembled WGS sequence"/>
</dbReference>
<sequence length="23" mass="2641">MTAEHRNNFTDDTTHEVSSSDVF</sequence>
<feature type="compositionally biased region" description="Basic and acidic residues" evidence="1">
    <location>
        <begin position="1"/>
        <end position="15"/>
    </location>
</feature>
<feature type="non-terminal residue" evidence="4">
    <location>
        <position position="23"/>
    </location>
</feature>
<dbReference type="Proteomes" id="UP000663842">
    <property type="component" value="Unassembled WGS sequence"/>
</dbReference>
<feature type="region of interest" description="Disordered" evidence="1">
    <location>
        <begin position="1"/>
        <end position="23"/>
    </location>
</feature>
<name>A0A820A9U9_9BILA</name>
<evidence type="ECO:0000313" key="2">
    <source>
        <dbReference type="EMBL" id="CAF2108691.1"/>
    </source>
</evidence>